<sequence length="99" mass="10451">MARAFTYGYEYCMTSTAGGGDGADDGAGTEALAACRSSAPWRFVAHRREGDDVPEQYLPHARELPTAQPLASSPLTTPSPTSSPATTNKYPQQPFSSPA</sequence>
<evidence type="ECO:0000313" key="3">
    <source>
        <dbReference type="Proteomes" id="UP001163105"/>
    </source>
</evidence>
<evidence type="ECO:0000313" key="2">
    <source>
        <dbReference type="EMBL" id="KAJ6439396.1"/>
    </source>
</evidence>
<dbReference type="AlphaFoldDB" id="A0AB34FKM0"/>
<dbReference type="EMBL" id="JAQHRD010000006">
    <property type="protein sequence ID" value="KAJ6439396.1"/>
    <property type="molecule type" value="Genomic_DNA"/>
</dbReference>
<reference evidence="2" key="1">
    <citation type="submission" date="2023-01" db="EMBL/GenBank/DDBJ databases">
        <title>The growth and conidiation of Purpureocillium lavendulum are regulated by nitrogen source and histone H3K14 acetylation.</title>
        <authorList>
            <person name="Tang P."/>
            <person name="Han J."/>
            <person name="Zhang C."/>
            <person name="Tang P."/>
            <person name="Qi F."/>
            <person name="Zhang K."/>
            <person name="Liang L."/>
        </authorList>
    </citation>
    <scope>NUCLEOTIDE SEQUENCE</scope>
    <source>
        <strain evidence="2">YMF1.00683</strain>
    </source>
</reference>
<gene>
    <name evidence="2" type="ORF">O9K51_07281</name>
</gene>
<keyword evidence="3" id="KW-1185">Reference proteome</keyword>
<feature type="compositionally biased region" description="Polar residues" evidence="1">
    <location>
        <begin position="88"/>
        <end position="99"/>
    </location>
</feature>
<name>A0AB34FKM0_9HYPO</name>
<accession>A0AB34FKM0</accession>
<organism evidence="2 3">
    <name type="scientific">Purpureocillium lavendulum</name>
    <dbReference type="NCBI Taxonomy" id="1247861"/>
    <lineage>
        <taxon>Eukaryota</taxon>
        <taxon>Fungi</taxon>
        <taxon>Dikarya</taxon>
        <taxon>Ascomycota</taxon>
        <taxon>Pezizomycotina</taxon>
        <taxon>Sordariomycetes</taxon>
        <taxon>Hypocreomycetidae</taxon>
        <taxon>Hypocreales</taxon>
        <taxon>Ophiocordycipitaceae</taxon>
        <taxon>Purpureocillium</taxon>
    </lineage>
</organism>
<dbReference type="Proteomes" id="UP001163105">
    <property type="component" value="Unassembled WGS sequence"/>
</dbReference>
<feature type="region of interest" description="Disordered" evidence="1">
    <location>
        <begin position="52"/>
        <end position="99"/>
    </location>
</feature>
<comment type="caution">
    <text evidence="2">The sequence shown here is derived from an EMBL/GenBank/DDBJ whole genome shotgun (WGS) entry which is preliminary data.</text>
</comment>
<feature type="compositionally biased region" description="Low complexity" evidence="1">
    <location>
        <begin position="69"/>
        <end position="87"/>
    </location>
</feature>
<protein>
    <submittedName>
        <fullName evidence="2">Uncharacterized protein</fullName>
    </submittedName>
</protein>
<proteinExistence type="predicted"/>
<evidence type="ECO:0000256" key="1">
    <source>
        <dbReference type="SAM" id="MobiDB-lite"/>
    </source>
</evidence>